<gene>
    <name evidence="1" type="ORF">P7K49_024877</name>
</gene>
<comment type="caution">
    <text evidence="1">The sequence shown here is derived from an EMBL/GenBank/DDBJ whole genome shotgun (WGS) entry which is preliminary data.</text>
</comment>
<evidence type="ECO:0000313" key="2">
    <source>
        <dbReference type="Proteomes" id="UP001266305"/>
    </source>
</evidence>
<protein>
    <submittedName>
        <fullName evidence="1">Uncharacterized protein</fullName>
    </submittedName>
</protein>
<accession>A0ABQ9UGZ8</accession>
<sequence>MTGSVETNFVEVAEVFLYFRMNQIEYGVRHNECLRVKRKCKFWATEECSHLTTLATRQHLRRKTLCVRWLKKLKSLGVQASLV</sequence>
<evidence type="ECO:0000313" key="1">
    <source>
        <dbReference type="EMBL" id="KAK2095843.1"/>
    </source>
</evidence>
<name>A0ABQ9UGZ8_SAGOE</name>
<keyword evidence="2" id="KW-1185">Reference proteome</keyword>
<reference evidence="1 2" key="1">
    <citation type="submission" date="2023-05" db="EMBL/GenBank/DDBJ databases">
        <title>B98-5 Cell Line De Novo Hybrid Assembly: An Optical Mapping Approach.</title>
        <authorList>
            <person name="Kananen K."/>
            <person name="Auerbach J.A."/>
            <person name="Kautto E."/>
            <person name="Blachly J.S."/>
        </authorList>
    </citation>
    <scope>NUCLEOTIDE SEQUENCE [LARGE SCALE GENOMIC DNA]</scope>
    <source>
        <strain evidence="1">B95-8</strain>
        <tissue evidence="1">Cell line</tissue>
    </source>
</reference>
<proteinExistence type="predicted"/>
<dbReference type="EMBL" id="JASSZA010000012">
    <property type="protein sequence ID" value="KAK2095843.1"/>
    <property type="molecule type" value="Genomic_DNA"/>
</dbReference>
<organism evidence="1 2">
    <name type="scientific">Saguinus oedipus</name>
    <name type="common">Cotton-top tamarin</name>
    <name type="synonym">Oedipomidas oedipus</name>
    <dbReference type="NCBI Taxonomy" id="9490"/>
    <lineage>
        <taxon>Eukaryota</taxon>
        <taxon>Metazoa</taxon>
        <taxon>Chordata</taxon>
        <taxon>Craniata</taxon>
        <taxon>Vertebrata</taxon>
        <taxon>Euteleostomi</taxon>
        <taxon>Mammalia</taxon>
        <taxon>Eutheria</taxon>
        <taxon>Euarchontoglires</taxon>
        <taxon>Primates</taxon>
        <taxon>Haplorrhini</taxon>
        <taxon>Platyrrhini</taxon>
        <taxon>Cebidae</taxon>
        <taxon>Callitrichinae</taxon>
        <taxon>Saguinus</taxon>
    </lineage>
</organism>
<dbReference type="Proteomes" id="UP001266305">
    <property type="component" value="Unassembled WGS sequence"/>
</dbReference>